<keyword evidence="8" id="KW-1185">Reference proteome</keyword>
<dbReference type="AlphaFoldDB" id="A0AAV7PK64"/>
<dbReference type="PANTHER" id="PTHR24253">
    <property type="entry name" value="TRANSMEMBRANE PROTEASE SERINE"/>
    <property type="match status" value="1"/>
</dbReference>
<dbReference type="GO" id="GO:0004252">
    <property type="term" value="F:serine-type endopeptidase activity"/>
    <property type="evidence" value="ECO:0007669"/>
    <property type="project" value="InterPro"/>
</dbReference>
<dbReference type="PANTHER" id="PTHR24253:SF159">
    <property type="entry name" value="SERINE PROTEASE 42"/>
    <property type="match status" value="1"/>
</dbReference>
<dbReference type="Proteomes" id="UP001066276">
    <property type="component" value="Chromosome 7"/>
</dbReference>
<evidence type="ECO:0000256" key="2">
    <source>
        <dbReference type="ARBA" id="ARBA00022729"/>
    </source>
</evidence>
<dbReference type="Gene3D" id="2.40.10.10">
    <property type="entry name" value="Trypsin-like serine proteases"/>
    <property type="match status" value="2"/>
</dbReference>
<feature type="domain" description="Peptidase S1" evidence="6">
    <location>
        <begin position="1"/>
        <end position="177"/>
    </location>
</feature>
<comment type="caution">
    <text evidence="7">The sequence shown here is derived from an EMBL/GenBank/DDBJ whole genome shotgun (WGS) entry which is preliminary data.</text>
</comment>
<dbReference type="InterPro" id="IPR043504">
    <property type="entry name" value="Peptidase_S1_PA_chymotrypsin"/>
</dbReference>
<evidence type="ECO:0000313" key="8">
    <source>
        <dbReference type="Proteomes" id="UP001066276"/>
    </source>
</evidence>
<dbReference type="PROSITE" id="PS50240">
    <property type="entry name" value="TRYPSIN_DOM"/>
    <property type="match status" value="1"/>
</dbReference>
<keyword evidence="2" id="KW-0732">Signal</keyword>
<dbReference type="SUPFAM" id="SSF50494">
    <property type="entry name" value="Trypsin-like serine proteases"/>
    <property type="match status" value="1"/>
</dbReference>
<evidence type="ECO:0000256" key="5">
    <source>
        <dbReference type="ARBA" id="ARBA00023180"/>
    </source>
</evidence>
<keyword evidence="4" id="KW-1015">Disulfide bond</keyword>
<keyword evidence="1" id="KW-0645">Protease</keyword>
<organism evidence="7 8">
    <name type="scientific">Pleurodeles waltl</name>
    <name type="common">Iberian ribbed newt</name>
    <dbReference type="NCBI Taxonomy" id="8319"/>
    <lineage>
        <taxon>Eukaryota</taxon>
        <taxon>Metazoa</taxon>
        <taxon>Chordata</taxon>
        <taxon>Craniata</taxon>
        <taxon>Vertebrata</taxon>
        <taxon>Euteleostomi</taxon>
        <taxon>Amphibia</taxon>
        <taxon>Batrachia</taxon>
        <taxon>Caudata</taxon>
        <taxon>Salamandroidea</taxon>
        <taxon>Salamandridae</taxon>
        <taxon>Pleurodelinae</taxon>
        <taxon>Pleurodeles</taxon>
    </lineage>
</organism>
<accession>A0AAV7PK64</accession>
<dbReference type="GO" id="GO:0006508">
    <property type="term" value="P:proteolysis"/>
    <property type="evidence" value="ECO:0007669"/>
    <property type="project" value="UniProtKB-KW"/>
</dbReference>
<sequence>MSHVVTRSISNIMVHEQFRDYLQGNDIVLFQLTEPVVFNEYIQPICLPLANHKFRFGSLCWSTGWGYINGESSLPYPRTLQKVEMELIKWNKCNCIFNLHNISGLTNIIQPGMICAGSQDGERGICYISQLVLQVHKELKAVTLNKETNEQYKIRFKIKNNIYVYAHVCTTGNKGGP</sequence>
<evidence type="ECO:0000313" key="7">
    <source>
        <dbReference type="EMBL" id="KAJ1125720.1"/>
    </source>
</evidence>
<dbReference type="Pfam" id="PF00089">
    <property type="entry name" value="Trypsin"/>
    <property type="match status" value="1"/>
</dbReference>
<gene>
    <name evidence="7" type="ORF">NDU88_004143</name>
</gene>
<dbReference type="SMART" id="SM00020">
    <property type="entry name" value="Tryp_SPc"/>
    <property type="match status" value="1"/>
</dbReference>
<keyword evidence="3" id="KW-0378">Hydrolase</keyword>
<dbReference type="InterPro" id="IPR009003">
    <property type="entry name" value="Peptidase_S1_PA"/>
</dbReference>
<evidence type="ECO:0000256" key="1">
    <source>
        <dbReference type="ARBA" id="ARBA00022670"/>
    </source>
</evidence>
<reference evidence="7" key="1">
    <citation type="journal article" date="2022" name="bioRxiv">
        <title>Sequencing and chromosome-scale assembly of the giantPleurodeles waltlgenome.</title>
        <authorList>
            <person name="Brown T."/>
            <person name="Elewa A."/>
            <person name="Iarovenko S."/>
            <person name="Subramanian E."/>
            <person name="Araus A.J."/>
            <person name="Petzold A."/>
            <person name="Susuki M."/>
            <person name="Suzuki K.-i.T."/>
            <person name="Hayashi T."/>
            <person name="Toyoda A."/>
            <person name="Oliveira C."/>
            <person name="Osipova E."/>
            <person name="Leigh N.D."/>
            <person name="Simon A."/>
            <person name="Yun M.H."/>
        </authorList>
    </citation>
    <scope>NUCLEOTIDE SEQUENCE</scope>
    <source>
        <strain evidence="7">20211129_DDA</strain>
        <tissue evidence="7">Liver</tissue>
    </source>
</reference>
<keyword evidence="5" id="KW-0325">Glycoprotein</keyword>
<dbReference type="InterPro" id="IPR001254">
    <property type="entry name" value="Trypsin_dom"/>
</dbReference>
<dbReference type="EMBL" id="JANPWB010000011">
    <property type="protein sequence ID" value="KAJ1125720.1"/>
    <property type="molecule type" value="Genomic_DNA"/>
</dbReference>
<evidence type="ECO:0000256" key="3">
    <source>
        <dbReference type="ARBA" id="ARBA00022801"/>
    </source>
</evidence>
<evidence type="ECO:0000256" key="4">
    <source>
        <dbReference type="ARBA" id="ARBA00023157"/>
    </source>
</evidence>
<protein>
    <recommendedName>
        <fullName evidence="6">Peptidase S1 domain-containing protein</fullName>
    </recommendedName>
</protein>
<proteinExistence type="predicted"/>
<evidence type="ECO:0000259" key="6">
    <source>
        <dbReference type="PROSITE" id="PS50240"/>
    </source>
</evidence>
<name>A0AAV7PK64_PLEWA</name>